<dbReference type="EMBL" id="AP009484">
    <property type="protein sequence ID" value="BAH17981.1"/>
    <property type="molecule type" value="Genomic_DNA"/>
</dbReference>
<dbReference type="Proteomes" id="UP000001383">
    <property type="component" value="Chromosome"/>
</dbReference>
<dbReference type="Pfam" id="PF01546">
    <property type="entry name" value="Peptidase_M20"/>
    <property type="match status" value="1"/>
</dbReference>
<evidence type="ECO:0000313" key="3">
    <source>
        <dbReference type="Proteomes" id="UP000001383"/>
    </source>
</evidence>
<proteinExistence type="predicted"/>
<gene>
    <name evidence="2" type="ordered locus">MCCL_1274</name>
</gene>
<evidence type="ECO:0000313" key="2">
    <source>
        <dbReference type="EMBL" id="BAH17981.1"/>
    </source>
</evidence>
<dbReference type="Pfam" id="PF07687">
    <property type="entry name" value="M20_dimer"/>
    <property type="match status" value="1"/>
</dbReference>
<protein>
    <recommendedName>
        <fullName evidence="1">Peptidase M20 dimerisation domain-containing protein</fullName>
    </recommendedName>
</protein>
<dbReference type="NCBIfam" id="TIGR01891">
    <property type="entry name" value="amidohydrolases"/>
    <property type="match status" value="1"/>
</dbReference>
<dbReference type="SUPFAM" id="SSF55031">
    <property type="entry name" value="Bacterial exopeptidase dimerisation domain"/>
    <property type="match status" value="1"/>
</dbReference>
<dbReference type="PANTHER" id="PTHR11014">
    <property type="entry name" value="PEPTIDASE M20 FAMILY MEMBER"/>
    <property type="match status" value="1"/>
</dbReference>
<dbReference type="InterPro" id="IPR002933">
    <property type="entry name" value="Peptidase_M20"/>
</dbReference>
<evidence type="ECO:0000259" key="1">
    <source>
        <dbReference type="Pfam" id="PF07687"/>
    </source>
</evidence>
<accession>B9E713</accession>
<dbReference type="GO" id="GO:0016787">
    <property type="term" value="F:hydrolase activity"/>
    <property type="evidence" value="ECO:0007669"/>
    <property type="project" value="InterPro"/>
</dbReference>
<dbReference type="InterPro" id="IPR011650">
    <property type="entry name" value="Peptidase_M20_dimer"/>
</dbReference>
<dbReference type="InterPro" id="IPR036264">
    <property type="entry name" value="Bact_exopeptidase_dim_dom"/>
</dbReference>
<organism evidence="2 3">
    <name type="scientific">Macrococcus caseolyticus (strain JCSC5402)</name>
    <name type="common">Macrococcoides caseolyticum</name>
    <dbReference type="NCBI Taxonomy" id="458233"/>
    <lineage>
        <taxon>Bacteria</taxon>
        <taxon>Bacillati</taxon>
        <taxon>Bacillota</taxon>
        <taxon>Bacilli</taxon>
        <taxon>Bacillales</taxon>
        <taxon>Staphylococcaceae</taxon>
        <taxon>Macrococcoides</taxon>
    </lineage>
</organism>
<dbReference type="AlphaFoldDB" id="B9E713"/>
<dbReference type="Gene3D" id="3.40.630.10">
    <property type="entry name" value="Zn peptidases"/>
    <property type="match status" value="1"/>
</dbReference>
<name>B9E713_MACCJ</name>
<dbReference type="InterPro" id="IPR017439">
    <property type="entry name" value="Amidohydrolase"/>
</dbReference>
<dbReference type="Gene3D" id="3.30.70.360">
    <property type="match status" value="1"/>
</dbReference>
<dbReference type="PANTHER" id="PTHR11014:SF122">
    <property type="entry name" value="AMIDOHYDROLASE AMHX"/>
    <property type="match status" value="1"/>
</dbReference>
<dbReference type="KEGG" id="mcl:MCCL_1274"/>
<reference evidence="2 3" key="1">
    <citation type="journal article" date="2009" name="J. Bacteriol.">
        <title>Complete genome sequence of Macrococcus caseolyticus strain JCSCS5402, reflecting the ancestral genome of the human-pathogenic staphylococci.</title>
        <authorList>
            <person name="Baba T."/>
            <person name="Kuwahara-Arai K."/>
            <person name="Uchiyama I."/>
            <person name="Takeuchi F."/>
            <person name="Ito T."/>
            <person name="Hiramatsu K."/>
        </authorList>
    </citation>
    <scope>NUCLEOTIDE SEQUENCE [LARGE SCALE GENOMIC DNA]</scope>
    <source>
        <strain evidence="2 3">JCSC5402</strain>
    </source>
</reference>
<dbReference type="STRING" id="458233.MCCL_1274"/>
<dbReference type="HOGENOM" id="CLU_023257_0_1_9"/>
<sequence length="374" mass="43113">MKQMNSTTFKNEIHEINTELNSIAEVSWKEQKTTEYLTTYLKDYTIERFNKTGFLLQIDGEIKDAIAFRTDIDALPYRLNNELKVLHACGHDVHMTILTGFILKLKEMDYKPKHTLKFIFQPAEELGEGAKYVVEHEQEVLEHVHYLFGMHVRPLNELKKGQFSASIQHGASGTIYMDVITKAGHAGRPWESINSIDIVMEIYEHIKRINMGSNRNYSIKMTKINTMNGQDNSIPGHVSVTFDIRANYNDMMDELIAVFNKMIDDRKVQYAEQDVFIDTRIDSYTVAAQIDTDAKEFLKKAIKSKGFEYVDTIYTPGAEDFHNYTYALPNIKSTMLGIGCNMEHGLHHPDMKLDKSVIFDAIEIFYQLLIDIDK</sequence>
<feature type="domain" description="Peptidase M20 dimerisation" evidence="1">
    <location>
        <begin position="176"/>
        <end position="270"/>
    </location>
</feature>
<dbReference type="SUPFAM" id="SSF53187">
    <property type="entry name" value="Zn-dependent exopeptidases"/>
    <property type="match status" value="1"/>
</dbReference>
<dbReference type="eggNOG" id="COG1473">
    <property type="taxonomic scope" value="Bacteria"/>
</dbReference>